<dbReference type="Proteomes" id="UP001642540">
    <property type="component" value="Unassembled WGS sequence"/>
</dbReference>
<protein>
    <submittedName>
        <fullName evidence="2">Uncharacterized protein</fullName>
    </submittedName>
</protein>
<evidence type="ECO:0000313" key="2">
    <source>
        <dbReference type="EMBL" id="CAL8148987.1"/>
    </source>
</evidence>
<evidence type="ECO:0000256" key="1">
    <source>
        <dbReference type="SAM" id="Phobius"/>
    </source>
</evidence>
<feature type="transmembrane region" description="Helical" evidence="1">
    <location>
        <begin position="14"/>
        <end position="32"/>
    </location>
</feature>
<evidence type="ECO:0000313" key="3">
    <source>
        <dbReference type="Proteomes" id="UP001642540"/>
    </source>
</evidence>
<keyword evidence="3" id="KW-1185">Reference proteome</keyword>
<reference evidence="2 3" key="1">
    <citation type="submission" date="2024-08" db="EMBL/GenBank/DDBJ databases">
        <authorList>
            <person name="Cucini C."/>
            <person name="Frati F."/>
        </authorList>
    </citation>
    <scope>NUCLEOTIDE SEQUENCE [LARGE SCALE GENOMIC DNA]</scope>
</reference>
<dbReference type="EMBL" id="CAXLJM020000183">
    <property type="protein sequence ID" value="CAL8148987.1"/>
    <property type="molecule type" value="Genomic_DNA"/>
</dbReference>
<organism evidence="2 3">
    <name type="scientific">Orchesella dallaii</name>
    <dbReference type="NCBI Taxonomy" id="48710"/>
    <lineage>
        <taxon>Eukaryota</taxon>
        <taxon>Metazoa</taxon>
        <taxon>Ecdysozoa</taxon>
        <taxon>Arthropoda</taxon>
        <taxon>Hexapoda</taxon>
        <taxon>Collembola</taxon>
        <taxon>Entomobryomorpha</taxon>
        <taxon>Entomobryoidea</taxon>
        <taxon>Orchesellidae</taxon>
        <taxon>Orchesellinae</taxon>
        <taxon>Orchesella</taxon>
    </lineage>
</organism>
<accession>A0ABP1SA47</accession>
<keyword evidence="1" id="KW-0812">Transmembrane</keyword>
<gene>
    <name evidence="2" type="ORF">ODALV1_LOCUS31594</name>
</gene>
<keyword evidence="1" id="KW-1133">Transmembrane helix</keyword>
<sequence>MEEQFFDICWKKQWNAVVAATIMILFGCLVLSKEREYRPGVIRPTLFGIDTSYFMVYYSGLLLYLCIVFLTEDS</sequence>
<name>A0ABP1SA47_9HEXA</name>
<feature type="transmembrane region" description="Helical" evidence="1">
    <location>
        <begin position="53"/>
        <end position="71"/>
    </location>
</feature>
<keyword evidence="1" id="KW-0472">Membrane</keyword>
<proteinExistence type="predicted"/>
<comment type="caution">
    <text evidence="2">The sequence shown here is derived from an EMBL/GenBank/DDBJ whole genome shotgun (WGS) entry which is preliminary data.</text>
</comment>